<comment type="caution">
    <text evidence="1">The sequence shown here is derived from an EMBL/GenBank/DDBJ whole genome shotgun (WGS) entry which is preliminary data.</text>
</comment>
<keyword evidence="2" id="KW-1185">Reference proteome</keyword>
<organism evidence="1 2">
    <name type="scientific">Geodia barretti</name>
    <name type="common">Barrett's horny sponge</name>
    <dbReference type="NCBI Taxonomy" id="519541"/>
    <lineage>
        <taxon>Eukaryota</taxon>
        <taxon>Metazoa</taxon>
        <taxon>Porifera</taxon>
        <taxon>Demospongiae</taxon>
        <taxon>Heteroscleromorpha</taxon>
        <taxon>Tetractinellida</taxon>
        <taxon>Astrophorina</taxon>
        <taxon>Geodiidae</taxon>
        <taxon>Geodia</taxon>
    </lineage>
</organism>
<accession>A0AA35S1Q8</accession>
<reference evidence="1" key="1">
    <citation type="submission" date="2023-03" db="EMBL/GenBank/DDBJ databases">
        <authorList>
            <person name="Steffen K."/>
            <person name="Cardenas P."/>
        </authorList>
    </citation>
    <scope>NUCLEOTIDE SEQUENCE</scope>
</reference>
<dbReference type="Gene3D" id="2.60.120.200">
    <property type="match status" value="1"/>
</dbReference>
<name>A0AA35S1Q8_GEOBA</name>
<gene>
    <name evidence="1" type="ORF">GBAR_LOCUS12309</name>
</gene>
<dbReference type="Pfam" id="PF13385">
    <property type="entry name" value="Laminin_G_3"/>
    <property type="match status" value="1"/>
</dbReference>
<sequence length="239" mass="26206">MSIGPEEFLDGLVLYHPYDEGKNAEAEDLSGNKHVGVIDNPTWVDGKFGKALEFGGEGSDVFVTVESTPKLNVDECSFMAWVNAEHWNGTRQIVGKSVHGGCAGRVQYGLFSEAGTFKLRFETEAGNVDIATALPDTEKFIHIAFTNDTKKGKIYIDGEEVVEGAIPGKLKANDDPWRVGQDCDRLNYVFAGIIDEVRLWNRALSEDEINTFMEQGVDALAVEAAGKLSTTWSRLKAGR</sequence>
<dbReference type="SUPFAM" id="SSF49899">
    <property type="entry name" value="Concanavalin A-like lectins/glucanases"/>
    <property type="match status" value="1"/>
</dbReference>
<evidence type="ECO:0008006" key="3">
    <source>
        <dbReference type="Google" id="ProtNLM"/>
    </source>
</evidence>
<dbReference type="InterPro" id="IPR013320">
    <property type="entry name" value="ConA-like_dom_sf"/>
</dbReference>
<evidence type="ECO:0000313" key="2">
    <source>
        <dbReference type="Proteomes" id="UP001174909"/>
    </source>
</evidence>
<evidence type="ECO:0000313" key="1">
    <source>
        <dbReference type="EMBL" id="CAI8020596.1"/>
    </source>
</evidence>
<dbReference type="AlphaFoldDB" id="A0AA35S1Q8"/>
<protein>
    <recommendedName>
        <fullName evidence="3">LamG-like jellyroll fold domain-containing protein</fullName>
    </recommendedName>
</protein>
<dbReference type="Proteomes" id="UP001174909">
    <property type="component" value="Unassembled WGS sequence"/>
</dbReference>
<proteinExistence type="predicted"/>
<dbReference type="EMBL" id="CASHTH010001839">
    <property type="protein sequence ID" value="CAI8020596.1"/>
    <property type="molecule type" value="Genomic_DNA"/>
</dbReference>